<dbReference type="Proteomes" id="UP001500596">
    <property type="component" value="Unassembled WGS sequence"/>
</dbReference>
<keyword evidence="2" id="KW-1185">Reference proteome</keyword>
<evidence type="ECO:0000313" key="1">
    <source>
        <dbReference type="EMBL" id="GAA1682975.1"/>
    </source>
</evidence>
<gene>
    <name evidence="1" type="ORF">GCM10009807_28510</name>
</gene>
<organism evidence="1 2">
    <name type="scientific">Microbacterium lacus</name>
    <dbReference type="NCBI Taxonomy" id="415217"/>
    <lineage>
        <taxon>Bacteria</taxon>
        <taxon>Bacillati</taxon>
        <taxon>Actinomycetota</taxon>
        <taxon>Actinomycetes</taxon>
        <taxon>Micrococcales</taxon>
        <taxon>Microbacteriaceae</taxon>
        <taxon>Microbacterium</taxon>
    </lineage>
</organism>
<accession>A0ABN2H6T3</accession>
<dbReference type="EMBL" id="BAAAPK010000001">
    <property type="protein sequence ID" value="GAA1682975.1"/>
    <property type="molecule type" value="Genomic_DNA"/>
</dbReference>
<proteinExistence type="predicted"/>
<protein>
    <submittedName>
        <fullName evidence="1">Uncharacterized protein</fullName>
    </submittedName>
</protein>
<name>A0ABN2H6T3_9MICO</name>
<comment type="caution">
    <text evidence="1">The sequence shown here is derived from an EMBL/GenBank/DDBJ whole genome shotgun (WGS) entry which is preliminary data.</text>
</comment>
<reference evidence="1 2" key="1">
    <citation type="journal article" date="2019" name="Int. J. Syst. Evol. Microbiol.">
        <title>The Global Catalogue of Microorganisms (GCM) 10K type strain sequencing project: providing services to taxonomists for standard genome sequencing and annotation.</title>
        <authorList>
            <consortium name="The Broad Institute Genomics Platform"/>
            <consortium name="The Broad Institute Genome Sequencing Center for Infectious Disease"/>
            <person name="Wu L."/>
            <person name="Ma J."/>
        </authorList>
    </citation>
    <scope>NUCLEOTIDE SEQUENCE [LARGE SCALE GENOMIC DNA]</scope>
    <source>
        <strain evidence="1 2">JCM 15575</strain>
    </source>
</reference>
<evidence type="ECO:0000313" key="2">
    <source>
        <dbReference type="Proteomes" id="UP001500596"/>
    </source>
</evidence>
<sequence>MIAATATHTQKARHRWGALRVIVPVGAAVREAVSDIASTLVVRAGPGVARDAVSLNG</sequence>